<dbReference type="GO" id="GO:0004132">
    <property type="term" value="F:dCMP deaminase activity"/>
    <property type="evidence" value="ECO:0007669"/>
    <property type="project" value="UniProtKB-EC"/>
</dbReference>
<keyword evidence="9" id="KW-1185">Reference proteome</keyword>
<dbReference type="PANTHER" id="PTHR11086:SF18">
    <property type="entry name" value="DEOXYCYTIDYLATE DEAMINASE"/>
    <property type="match status" value="1"/>
</dbReference>
<evidence type="ECO:0000256" key="5">
    <source>
        <dbReference type="ARBA" id="ARBA00038938"/>
    </source>
</evidence>
<dbReference type="GO" id="GO:0008270">
    <property type="term" value="F:zinc ion binding"/>
    <property type="evidence" value="ECO:0007669"/>
    <property type="project" value="InterPro"/>
</dbReference>
<sequence>MNSRELALVSTATVFGALASAFAVRFLYFSNSNSRKRLLSKTKSVPNGDVSKKCSIRSPFDPSKRKEYLSWDDYFMAIAFLSAERSKDPNRQVGACLVSQNGIILGIGYNGFPRGCSDDTLPWAKKSKSGDPLETKYPYVCHAEVNAILNTNHASAAGQRLYVTMFPCNECAKIIIQSDVYLLLNINIYLKALPSLQSGVSEVIYFVEKNLNNSDIAYIASHKLLSMAGIKVSFDVSCKFCQKTSTPDGPNFDQVRRSLDNDYCSSFAKPDYQL</sequence>
<evidence type="ECO:0000259" key="7">
    <source>
        <dbReference type="PROSITE" id="PS51747"/>
    </source>
</evidence>
<dbReference type="InterPro" id="IPR015517">
    <property type="entry name" value="dCMP_deaminase-rel"/>
</dbReference>
<dbReference type="PANTHER" id="PTHR11086">
    <property type="entry name" value="DEOXYCYTIDYLATE DEAMINASE-RELATED"/>
    <property type="match status" value="1"/>
</dbReference>
<comment type="cofactor">
    <cofactor evidence="1">
        <name>Zn(2+)</name>
        <dbReference type="ChEBI" id="CHEBI:29105"/>
    </cofactor>
</comment>
<organism evidence="8 9">
    <name type="scientific">Populus tomentosa</name>
    <name type="common">Chinese white poplar</name>
    <dbReference type="NCBI Taxonomy" id="118781"/>
    <lineage>
        <taxon>Eukaryota</taxon>
        <taxon>Viridiplantae</taxon>
        <taxon>Streptophyta</taxon>
        <taxon>Embryophyta</taxon>
        <taxon>Tracheophyta</taxon>
        <taxon>Spermatophyta</taxon>
        <taxon>Magnoliopsida</taxon>
        <taxon>eudicotyledons</taxon>
        <taxon>Gunneridae</taxon>
        <taxon>Pentapetalae</taxon>
        <taxon>rosids</taxon>
        <taxon>fabids</taxon>
        <taxon>Malpighiales</taxon>
        <taxon>Salicaceae</taxon>
        <taxon>Saliceae</taxon>
        <taxon>Populus</taxon>
    </lineage>
</organism>
<reference evidence="8" key="1">
    <citation type="journal article" date="2020" name="bioRxiv">
        <title>Hybrid origin of Populus tomentosa Carr. identified through genome sequencing and phylogenomic analysis.</title>
        <authorList>
            <person name="An X."/>
            <person name="Gao K."/>
            <person name="Chen Z."/>
            <person name="Li J."/>
            <person name="Yang X."/>
            <person name="Yang X."/>
            <person name="Zhou J."/>
            <person name="Guo T."/>
            <person name="Zhao T."/>
            <person name="Huang S."/>
            <person name="Miao D."/>
            <person name="Khan W.U."/>
            <person name="Rao P."/>
            <person name="Ye M."/>
            <person name="Lei B."/>
            <person name="Liao W."/>
            <person name="Wang J."/>
            <person name="Ji L."/>
            <person name="Li Y."/>
            <person name="Guo B."/>
            <person name="Mustafa N.S."/>
            <person name="Li S."/>
            <person name="Yun Q."/>
            <person name="Keller S.R."/>
            <person name="Mao J."/>
            <person name="Zhang R."/>
            <person name="Strauss S.H."/>
        </authorList>
    </citation>
    <scope>NUCLEOTIDE SEQUENCE</scope>
    <source>
        <strain evidence="8">GM15</strain>
        <tissue evidence="8">Leaf</tissue>
    </source>
</reference>
<dbReference type="EMBL" id="JAAWWB010000030">
    <property type="protein sequence ID" value="KAG6746169.1"/>
    <property type="molecule type" value="Genomic_DNA"/>
</dbReference>
<evidence type="ECO:0000256" key="6">
    <source>
        <dbReference type="ARBA" id="ARBA00041763"/>
    </source>
</evidence>
<keyword evidence="4" id="KW-0378">Hydrolase</keyword>
<evidence type="ECO:0000256" key="1">
    <source>
        <dbReference type="ARBA" id="ARBA00001947"/>
    </source>
</evidence>
<evidence type="ECO:0000256" key="3">
    <source>
        <dbReference type="ARBA" id="ARBA00022727"/>
    </source>
</evidence>
<keyword evidence="3" id="KW-0545">Nucleotide biosynthesis</keyword>
<dbReference type="CDD" id="cd01286">
    <property type="entry name" value="deoxycytidylate_deaminase"/>
    <property type="match status" value="1"/>
</dbReference>
<dbReference type="AlphaFoldDB" id="A0A8X8CAZ2"/>
<dbReference type="InterPro" id="IPR002125">
    <property type="entry name" value="CMP_dCMP_dom"/>
</dbReference>
<feature type="domain" description="CMP/dCMP-type deaminase" evidence="7">
    <location>
        <begin position="70"/>
        <end position="203"/>
    </location>
</feature>
<dbReference type="PROSITE" id="PS51747">
    <property type="entry name" value="CYT_DCMP_DEAMINASES_2"/>
    <property type="match status" value="1"/>
</dbReference>
<evidence type="ECO:0000313" key="8">
    <source>
        <dbReference type="EMBL" id="KAG6746169.1"/>
    </source>
</evidence>
<accession>A0A8X8CAZ2</accession>
<comment type="caution">
    <text evidence="8">The sequence shown here is derived from an EMBL/GenBank/DDBJ whole genome shotgun (WGS) entry which is preliminary data.</text>
</comment>
<dbReference type="GO" id="GO:0009165">
    <property type="term" value="P:nucleotide biosynthetic process"/>
    <property type="evidence" value="ECO:0007669"/>
    <property type="project" value="UniProtKB-KW"/>
</dbReference>
<dbReference type="InterPro" id="IPR035105">
    <property type="entry name" value="Deoxycytidylate_deaminase_dom"/>
</dbReference>
<proteinExistence type="inferred from homology"/>
<dbReference type="GO" id="GO:0005737">
    <property type="term" value="C:cytoplasm"/>
    <property type="evidence" value="ECO:0007669"/>
    <property type="project" value="TreeGrafter"/>
</dbReference>
<dbReference type="Proteomes" id="UP000886885">
    <property type="component" value="Chromosome 15D"/>
</dbReference>
<dbReference type="OrthoDB" id="6710946at2759"/>
<protein>
    <recommendedName>
        <fullName evidence="6">dCMP deaminase</fullName>
        <ecNumber evidence="5">3.5.4.12</ecNumber>
    </recommendedName>
    <alternativeName>
        <fullName evidence="6">dCMP deaminase</fullName>
    </alternativeName>
</protein>
<dbReference type="EC" id="3.5.4.12" evidence="5"/>
<comment type="similarity">
    <text evidence="2">Belongs to the cytidine and deoxycytidylate deaminase family.</text>
</comment>
<name>A0A8X8CAZ2_POPTO</name>
<evidence type="ECO:0000256" key="4">
    <source>
        <dbReference type="ARBA" id="ARBA00022801"/>
    </source>
</evidence>
<evidence type="ECO:0000313" key="9">
    <source>
        <dbReference type="Proteomes" id="UP000886885"/>
    </source>
</evidence>
<gene>
    <name evidence="8" type="ORF">POTOM_050683</name>
</gene>
<evidence type="ECO:0000256" key="2">
    <source>
        <dbReference type="ARBA" id="ARBA00006576"/>
    </source>
</evidence>
<dbReference type="InterPro" id="IPR016192">
    <property type="entry name" value="APOBEC/CMP_deaminase_Zn-bd"/>
</dbReference>
<dbReference type="PROSITE" id="PS00903">
    <property type="entry name" value="CYT_DCMP_DEAMINASES_1"/>
    <property type="match status" value="1"/>
</dbReference>
<dbReference type="Pfam" id="PF00383">
    <property type="entry name" value="dCMP_cyt_deam_1"/>
    <property type="match status" value="1"/>
</dbReference>